<organism evidence="2 3">
    <name type="scientific">Streptomyces kanasensis</name>
    <dbReference type="NCBI Taxonomy" id="936756"/>
    <lineage>
        <taxon>Bacteria</taxon>
        <taxon>Bacillati</taxon>
        <taxon>Actinomycetota</taxon>
        <taxon>Actinomycetes</taxon>
        <taxon>Kitasatosporales</taxon>
        <taxon>Streptomycetaceae</taxon>
        <taxon>Streptomyces</taxon>
    </lineage>
</organism>
<name>A0A100Y5Y5_9ACTN</name>
<evidence type="ECO:0000256" key="1">
    <source>
        <dbReference type="SAM" id="MobiDB-lite"/>
    </source>
</evidence>
<keyword evidence="3" id="KW-1185">Reference proteome</keyword>
<comment type="caution">
    <text evidence="2">The sequence shown here is derived from an EMBL/GenBank/DDBJ whole genome shotgun (WGS) entry which is preliminary data.</text>
</comment>
<reference evidence="2 3" key="1">
    <citation type="submission" date="2015-11" db="EMBL/GenBank/DDBJ databases">
        <title>Genome-wide analysis reveals the secondary metabolome in Streptomyces kanasensis ZX01.</title>
        <authorList>
            <person name="Zhang G."/>
            <person name="Han L."/>
            <person name="Feng J."/>
            <person name="Zhang X."/>
        </authorList>
    </citation>
    <scope>NUCLEOTIDE SEQUENCE [LARGE SCALE GENOMIC DNA]</scope>
    <source>
        <strain evidence="2 3">ZX01</strain>
    </source>
</reference>
<accession>A0A100Y5Y5</accession>
<sequence length="78" mass="8248">MLDVREADLLQAAGAAAAVLEVHLLESFGHDLLELLVAGTGLLGFEEASSEVRRQGDGQVPDAVPIRVGRRERGGRAD</sequence>
<evidence type="ECO:0000313" key="3">
    <source>
        <dbReference type="Proteomes" id="UP000054011"/>
    </source>
</evidence>
<proteinExistence type="predicted"/>
<dbReference type="Proteomes" id="UP000054011">
    <property type="component" value="Unassembled WGS sequence"/>
</dbReference>
<feature type="compositionally biased region" description="Basic and acidic residues" evidence="1">
    <location>
        <begin position="69"/>
        <end position="78"/>
    </location>
</feature>
<evidence type="ECO:0000313" key="2">
    <source>
        <dbReference type="EMBL" id="KUH38252.1"/>
    </source>
</evidence>
<dbReference type="EMBL" id="LNSV01000029">
    <property type="protein sequence ID" value="KUH38252.1"/>
    <property type="molecule type" value="Genomic_DNA"/>
</dbReference>
<dbReference type="AlphaFoldDB" id="A0A100Y5Y5"/>
<feature type="region of interest" description="Disordered" evidence="1">
    <location>
        <begin position="53"/>
        <end position="78"/>
    </location>
</feature>
<protein>
    <submittedName>
        <fullName evidence="2">Uncharacterized protein</fullName>
    </submittedName>
</protein>
<gene>
    <name evidence="2" type="ORF">ATE80_13775</name>
</gene>